<dbReference type="EMBL" id="JAEHOH010000006">
    <property type="protein sequence ID" value="MBK0418285.1"/>
    <property type="molecule type" value="Genomic_DNA"/>
</dbReference>
<evidence type="ECO:0000256" key="2">
    <source>
        <dbReference type="SAM" id="MobiDB-lite"/>
    </source>
</evidence>
<dbReference type="RefSeq" id="WP_200114317.1">
    <property type="nucleotide sequence ID" value="NZ_JAEHOH010000006.1"/>
</dbReference>
<accession>A0A934Q6I2</accession>
<evidence type="ECO:0008006" key="5">
    <source>
        <dbReference type="Google" id="ProtNLM"/>
    </source>
</evidence>
<dbReference type="AlphaFoldDB" id="A0A934Q6I2"/>
<dbReference type="Proteomes" id="UP000608530">
    <property type="component" value="Unassembled WGS sequence"/>
</dbReference>
<dbReference type="InterPro" id="IPR025580">
    <property type="entry name" value="Gp46"/>
</dbReference>
<gene>
    <name evidence="3" type="ORF">JD276_04470</name>
</gene>
<evidence type="ECO:0000256" key="1">
    <source>
        <dbReference type="SAM" id="Coils"/>
    </source>
</evidence>
<comment type="caution">
    <text evidence="3">The sequence shown here is derived from an EMBL/GenBank/DDBJ whole genome shotgun (WGS) entry which is preliminary data.</text>
</comment>
<feature type="coiled-coil region" evidence="1">
    <location>
        <begin position="28"/>
        <end position="80"/>
    </location>
</feature>
<feature type="region of interest" description="Disordered" evidence="2">
    <location>
        <begin position="127"/>
        <end position="150"/>
    </location>
</feature>
<name>A0A934Q6I2_9MICO</name>
<proteinExistence type="predicted"/>
<evidence type="ECO:0000313" key="3">
    <source>
        <dbReference type="EMBL" id="MBK0418285.1"/>
    </source>
</evidence>
<feature type="compositionally biased region" description="Low complexity" evidence="2">
    <location>
        <begin position="1"/>
        <end position="18"/>
    </location>
</feature>
<evidence type="ECO:0000313" key="4">
    <source>
        <dbReference type="Proteomes" id="UP000608530"/>
    </source>
</evidence>
<keyword evidence="1" id="KW-0175">Coiled coil</keyword>
<dbReference type="Pfam" id="PF14265">
    <property type="entry name" value="DUF4355"/>
    <property type="match status" value="1"/>
</dbReference>
<sequence length="164" mass="17371">MSEQVETQEPAVEAAEPAELGDAGKKAIAAERDARKQAEAAAAEYKKKLDAIEQASLSELEKAQRAAESAAEESARLKAEIESRDLQILKQSIGAELKLPPELVARLQGDTEEALREDAKSLAALVPDTTSPFPKADPSQGVQGSAAGGTNADRFASFLDKKLN</sequence>
<keyword evidence="4" id="KW-1185">Reference proteome</keyword>
<organism evidence="3 4">
    <name type="scientific">Leucobacter chromiisoli</name>
    <dbReference type="NCBI Taxonomy" id="2796471"/>
    <lineage>
        <taxon>Bacteria</taxon>
        <taxon>Bacillati</taxon>
        <taxon>Actinomycetota</taxon>
        <taxon>Actinomycetes</taxon>
        <taxon>Micrococcales</taxon>
        <taxon>Microbacteriaceae</taxon>
        <taxon>Leucobacter</taxon>
    </lineage>
</organism>
<protein>
    <recommendedName>
        <fullName evidence="5">DUF4355 domain-containing protein</fullName>
    </recommendedName>
</protein>
<reference evidence="3" key="1">
    <citation type="submission" date="2020-12" db="EMBL/GenBank/DDBJ databases">
        <title>Leucobacter sp. CAS1, isolated from Chromium sludge.</title>
        <authorList>
            <person name="Xu Z."/>
        </authorList>
    </citation>
    <scope>NUCLEOTIDE SEQUENCE</scope>
    <source>
        <strain evidence="3">CSA1</strain>
    </source>
</reference>
<feature type="region of interest" description="Disordered" evidence="2">
    <location>
        <begin position="1"/>
        <end position="23"/>
    </location>
</feature>